<reference evidence="1 2" key="1">
    <citation type="submission" date="2016-07" db="EMBL/GenBank/DDBJ databases">
        <title>Multiple horizontal gene transfer events from other fungi enriched the ability of initially mycotrophic Trichoderma (Ascomycota) to feed on dead plant biomass.</title>
        <authorList>
            <consortium name="DOE Joint Genome Institute"/>
            <person name="Aerts A."/>
            <person name="Atanasova L."/>
            <person name="Chenthamara K."/>
            <person name="Zhang J."/>
            <person name="Grujic M."/>
            <person name="Henrissat B."/>
            <person name="Kuo A."/>
            <person name="Salamov A."/>
            <person name="Lipzen A."/>
            <person name="Labutti K."/>
            <person name="Barry K."/>
            <person name="Miao Y."/>
            <person name="Rahimi M.J."/>
            <person name="Shen Q."/>
            <person name="Grigoriev I.V."/>
            <person name="Kubicek C.P."/>
            <person name="Druzhinina I.S."/>
        </authorList>
    </citation>
    <scope>NUCLEOTIDE SEQUENCE [LARGE SCALE GENOMIC DNA]</scope>
    <source>
        <strain evidence="1 2">CBS 433.97</strain>
    </source>
</reference>
<dbReference type="EMBL" id="KZ679260">
    <property type="protein sequence ID" value="PTB42150.1"/>
    <property type="molecule type" value="Genomic_DNA"/>
</dbReference>
<gene>
    <name evidence="1" type="ORF">M441DRAFT_385035</name>
</gene>
<proteinExistence type="predicted"/>
<sequence length="210" mass="23031">MRRQNVTRDCYILPASDLLGECIARRASAASPAMVQLPKHEVCSSGRYSTSRARQTSVPVLSDLGVIVPRIKYTARSVYLAAETKPQRHAPACQTHSAGVLRFRGALMRLGRTFGKLLPMPTRCSQRQEGARAAVLARGFNSDHLDRSGLVRPCARPRVHPFAFKAQILFSSSFPSPPIPAALLSSSLPPLRIRWARIPLPFSFCSCHAG</sequence>
<organism evidence="1 2">
    <name type="scientific">Trichoderma asperellum (strain ATCC 204424 / CBS 433.97 / NBRC 101777)</name>
    <dbReference type="NCBI Taxonomy" id="1042311"/>
    <lineage>
        <taxon>Eukaryota</taxon>
        <taxon>Fungi</taxon>
        <taxon>Dikarya</taxon>
        <taxon>Ascomycota</taxon>
        <taxon>Pezizomycotina</taxon>
        <taxon>Sordariomycetes</taxon>
        <taxon>Hypocreomycetidae</taxon>
        <taxon>Hypocreales</taxon>
        <taxon>Hypocreaceae</taxon>
        <taxon>Trichoderma</taxon>
    </lineage>
</organism>
<keyword evidence="2" id="KW-1185">Reference proteome</keyword>
<dbReference type="Proteomes" id="UP000240493">
    <property type="component" value="Unassembled WGS sequence"/>
</dbReference>
<protein>
    <submittedName>
        <fullName evidence="1">Uncharacterized protein</fullName>
    </submittedName>
</protein>
<dbReference type="AlphaFoldDB" id="A0A2T3ZBJ7"/>
<name>A0A2T3ZBJ7_TRIA4</name>
<accession>A0A2T3ZBJ7</accession>
<evidence type="ECO:0000313" key="2">
    <source>
        <dbReference type="Proteomes" id="UP000240493"/>
    </source>
</evidence>
<evidence type="ECO:0000313" key="1">
    <source>
        <dbReference type="EMBL" id="PTB42150.1"/>
    </source>
</evidence>